<feature type="compositionally biased region" description="Low complexity" evidence="1">
    <location>
        <begin position="1209"/>
        <end position="1226"/>
    </location>
</feature>
<feature type="region of interest" description="Disordered" evidence="1">
    <location>
        <begin position="398"/>
        <end position="425"/>
    </location>
</feature>
<gene>
    <name evidence="5" type="ORF">SEPCBS119000_000260</name>
</gene>
<comment type="caution">
    <text evidence="5">The sequence shown here is derived from an EMBL/GenBank/DDBJ whole genome shotgun (WGS) entry which is preliminary data.</text>
</comment>
<dbReference type="InterPro" id="IPR056223">
    <property type="entry name" value="PH_24"/>
</dbReference>
<feature type="compositionally biased region" description="Basic and acidic residues" evidence="1">
    <location>
        <begin position="270"/>
        <end position="285"/>
    </location>
</feature>
<feature type="region of interest" description="Disordered" evidence="1">
    <location>
        <begin position="114"/>
        <end position="368"/>
    </location>
</feature>
<keyword evidence="6" id="KW-1185">Reference proteome</keyword>
<dbReference type="Pfam" id="PF24345">
    <property type="entry name" value="PH_24"/>
    <property type="match status" value="1"/>
</dbReference>
<proteinExistence type="predicted"/>
<feature type="compositionally biased region" description="Low complexity" evidence="1">
    <location>
        <begin position="959"/>
        <end position="975"/>
    </location>
</feature>
<feature type="region of interest" description="Disordered" evidence="1">
    <location>
        <begin position="1"/>
        <end position="24"/>
    </location>
</feature>
<evidence type="ECO:0000313" key="6">
    <source>
        <dbReference type="Proteomes" id="UP001642502"/>
    </source>
</evidence>
<feature type="domain" description="PH" evidence="3">
    <location>
        <begin position="677"/>
        <end position="817"/>
    </location>
</feature>
<feature type="domain" description="PH" evidence="4">
    <location>
        <begin position="1032"/>
        <end position="1178"/>
    </location>
</feature>
<reference evidence="5 6" key="1">
    <citation type="submission" date="2024-01" db="EMBL/GenBank/DDBJ databases">
        <authorList>
            <person name="Allen C."/>
            <person name="Tagirdzhanova G."/>
        </authorList>
    </citation>
    <scope>NUCLEOTIDE SEQUENCE [LARGE SCALE GENOMIC DNA]</scope>
    <source>
        <strain evidence="5 6">CBS 119000</strain>
    </source>
</reference>
<evidence type="ECO:0000313" key="5">
    <source>
        <dbReference type="EMBL" id="CAK7262999.1"/>
    </source>
</evidence>
<feature type="compositionally biased region" description="Low complexity" evidence="1">
    <location>
        <begin position="1262"/>
        <end position="1271"/>
    </location>
</feature>
<dbReference type="Pfam" id="PF24340">
    <property type="entry name" value="DH_2"/>
    <property type="match status" value="1"/>
</dbReference>
<name>A0ABP0D471_9PEZI</name>
<organism evidence="5 6">
    <name type="scientific">Sporothrix epigloea</name>
    <dbReference type="NCBI Taxonomy" id="1892477"/>
    <lineage>
        <taxon>Eukaryota</taxon>
        <taxon>Fungi</taxon>
        <taxon>Dikarya</taxon>
        <taxon>Ascomycota</taxon>
        <taxon>Pezizomycotina</taxon>
        <taxon>Sordariomycetes</taxon>
        <taxon>Sordariomycetidae</taxon>
        <taxon>Ophiostomatales</taxon>
        <taxon>Ophiostomataceae</taxon>
        <taxon>Sporothrix</taxon>
    </lineage>
</organism>
<dbReference type="Proteomes" id="UP001642502">
    <property type="component" value="Unassembled WGS sequence"/>
</dbReference>
<feature type="compositionally biased region" description="Basic and acidic residues" evidence="1">
    <location>
        <begin position="140"/>
        <end position="149"/>
    </location>
</feature>
<accession>A0ABP0D471</accession>
<feature type="region of interest" description="Disordered" evidence="1">
    <location>
        <begin position="835"/>
        <end position="996"/>
    </location>
</feature>
<evidence type="ECO:0000259" key="2">
    <source>
        <dbReference type="Pfam" id="PF24340"/>
    </source>
</evidence>
<dbReference type="InterPro" id="IPR056222">
    <property type="entry name" value="PH_23"/>
</dbReference>
<feature type="domain" description="DBL homology" evidence="2">
    <location>
        <begin position="460"/>
        <end position="662"/>
    </location>
</feature>
<protein>
    <submittedName>
        <fullName evidence="5">Uncharacterized protein</fullName>
    </submittedName>
</protein>
<feature type="compositionally biased region" description="Basic and acidic residues" evidence="1">
    <location>
        <begin position="840"/>
        <end position="851"/>
    </location>
</feature>
<feature type="region of interest" description="Disordered" evidence="1">
    <location>
        <begin position="1250"/>
        <end position="1294"/>
    </location>
</feature>
<feature type="compositionally biased region" description="Basic and acidic residues" evidence="1">
    <location>
        <begin position="239"/>
        <end position="254"/>
    </location>
</feature>
<feature type="compositionally biased region" description="Polar residues" evidence="1">
    <location>
        <begin position="1279"/>
        <end position="1294"/>
    </location>
</feature>
<dbReference type="EMBL" id="CAWUON010000002">
    <property type="protein sequence ID" value="CAK7262999.1"/>
    <property type="molecule type" value="Genomic_DNA"/>
</dbReference>
<evidence type="ECO:0000259" key="4">
    <source>
        <dbReference type="Pfam" id="PF24345"/>
    </source>
</evidence>
<feature type="compositionally biased region" description="Polar residues" evidence="1">
    <location>
        <begin position="312"/>
        <end position="330"/>
    </location>
</feature>
<feature type="compositionally biased region" description="Acidic residues" evidence="1">
    <location>
        <begin position="976"/>
        <end position="987"/>
    </location>
</feature>
<feature type="compositionally biased region" description="Low complexity" evidence="1">
    <location>
        <begin position="331"/>
        <end position="348"/>
    </location>
</feature>
<dbReference type="InterPro" id="IPR056416">
    <property type="entry name" value="DH_2_fung"/>
</dbReference>
<feature type="compositionally biased region" description="Low complexity" evidence="1">
    <location>
        <begin position="185"/>
        <end position="211"/>
    </location>
</feature>
<dbReference type="Pfam" id="PF24344">
    <property type="entry name" value="PH_23"/>
    <property type="match status" value="1"/>
</dbReference>
<feature type="compositionally biased region" description="Polar residues" evidence="1">
    <location>
        <begin position="212"/>
        <end position="236"/>
    </location>
</feature>
<feature type="region of interest" description="Disordered" evidence="1">
    <location>
        <begin position="1178"/>
        <end position="1226"/>
    </location>
</feature>
<feature type="compositionally biased region" description="Basic and acidic residues" evidence="1">
    <location>
        <begin position="401"/>
        <end position="411"/>
    </location>
</feature>
<feature type="compositionally biased region" description="Polar residues" evidence="1">
    <location>
        <begin position="120"/>
        <end position="139"/>
    </location>
</feature>
<evidence type="ECO:0000256" key="1">
    <source>
        <dbReference type="SAM" id="MobiDB-lite"/>
    </source>
</evidence>
<sequence>MDSRFWSGEDDIDESIANSYGPSTVPPKSLADIPVGFSAFSDLDLPLQGGARKAKSRAVRRESFKGVPGVFKKVVSEGKKIIHDRVDPLKPVVNQPPNIENWLHDTVDPFIESAPARKVSSAQARQAQETQWKKNAQRRSTPEFQDRGMDLSSTRVQKNLGESSHEPSGAKSVKRPNMTLSASETTTNVTDTTPTKNQSTVTTTTSETPITASKQKSNASSGLKRSGATRITSSPLKSDGAKRPFRELLRDAFRGESAASPKPAISRPSYESDKDRYGNRDRDLGQDMYLGTDSEVSYGDTIDDRKPRRRSSTSSFEDTTLTTITRSTVDSSITASSGETSSFASSKSPSHTISRRRPPPTNGDHELSTIVSVESYSTRPSDTMSTISQSTITQDTAFSKLSRDLSRKGSDRSSANPKRRQIKHPDLVSVLSLPEDSQLPARTRSIRLARSLHRKTSKLDNATLDDLLQEFEEDENIYRRELKTLTSGVIPVLLAQLFDENGDRRAVDMFSVDLCSKRAERMSSAVVNMGVVLEKLSLLHQFVPFTDAIRMVDWLEKVYPVYDDYLDVWRLGFQGIIVNLAPALGKLAEDDSLINVMERNEAGDVLDENGERVDVAYLLRRPLVRIKWMVKFAKGVNIILGRAVAGDIVYKLENLHEKARRRNREEIARKTDEDASSTDATRVRDLRNLAILENVTIDQTRQVNAKDWFDLSLSHSNGQRLECQVELIFRDKVSDVSDRGDILIRESGGGDRSWLLFPPICMEQISACRGQRKLSLLLMIRGTHMDREWYELITIYAELEETIEDWLNIIGSCPVPPLTSNYILPTPLSAEELDVPVGEQSKKHSSEDRIKSGKNTTPALPSRYYKKQSPTAAAHPVRSDSLSNLSSEDVHPDSPQPKLSVTASSIRGDGAPPPPVHRAPIRQSVPISKPSPHLVPPSARVRRRVSSPLKYEYHPPNISSESDSTSDSSESVSDSSSDDDLEEDDVPDTVPGISIKGSDFRAVDSFVSESSITPSNSASQAGLPGLQASYPSAHNLQLLASISYWSNRKGLWKDLDETSCAIVITPGLIEAYSHGSNSISTQHGPGFGNPSVEGLEAGAARPLIALDLTPLVMIRQSTVVDLEIRSPVRSYAKYCHLDANIFRFRAQSPAELVDLYMAVHESRINNAKFKALEEEARFRSFGQPQQTGGAGDDSSSHRRRSWFGRRNSYRASARAPSQSQGSSSSISATSFLRKLTGGGVNNAFNINGSSVDRQSRAGSGGASFYTSSGSSSAGGAGSPFTTPRSPSVSLAETSSRGIRALGSSNIRMRCHLQTSANKWEDRGNCLLTIARPPPGVRQELTIHHGLEKRILIVSIPRKQSEKPLVVVDVVVGSACFSRLAARGIVLNVWEEIRDEQRRVGSVPLTGAISGRVRKWCFQFSSAAVANWVFGLVASEVEIA</sequence>
<evidence type="ECO:0000259" key="3">
    <source>
        <dbReference type="Pfam" id="PF24344"/>
    </source>
</evidence>
<feature type="compositionally biased region" description="Polar residues" evidence="1">
    <location>
        <begin position="151"/>
        <end position="162"/>
    </location>
</feature>